<keyword evidence="4" id="KW-0175">Coiled coil</keyword>
<evidence type="ECO:0000256" key="5">
    <source>
        <dbReference type="SAM" id="MobiDB-lite"/>
    </source>
</evidence>
<feature type="compositionally biased region" description="Polar residues" evidence="5">
    <location>
        <begin position="19"/>
        <end position="31"/>
    </location>
</feature>
<proteinExistence type="inferred from homology"/>
<feature type="coiled-coil region" evidence="4">
    <location>
        <begin position="544"/>
        <end position="606"/>
    </location>
</feature>
<accession>A0ABR2M837</accession>
<organism evidence="7 8">
    <name type="scientific">Platanthera guangdongensis</name>
    <dbReference type="NCBI Taxonomy" id="2320717"/>
    <lineage>
        <taxon>Eukaryota</taxon>
        <taxon>Viridiplantae</taxon>
        <taxon>Streptophyta</taxon>
        <taxon>Embryophyta</taxon>
        <taxon>Tracheophyta</taxon>
        <taxon>Spermatophyta</taxon>
        <taxon>Magnoliopsida</taxon>
        <taxon>Liliopsida</taxon>
        <taxon>Asparagales</taxon>
        <taxon>Orchidaceae</taxon>
        <taxon>Orchidoideae</taxon>
        <taxon>Orchideae</taxon>
        <taxon>Orchidinae</taxon>
        <taxon>Platanthera</taxon>
    </lineage>
</organism>
<feature type="binding site" evidence="3">
    <location>
        <begin position="286"/>
        <end position="293"/>
    </location>
    <ligand>
        <name>ATP</name>
        <dbReference type="ChEBI" id="CHEBI:30616"/>
    </ligand>
</feature>
<reference evidence="7 8" key="1">
    <citation type="journal article" date="2022" name="Nat. Plants">
        <title>Genomes of leafy and leafless Platanthera orchids illuminate the evolution of mycoheterotrophy.</title>
        <authorList>
            <person name="Li M.H."/>
            <person name="Liu K.W."/>
            <person name="Li Z."/>
            <person name="Lu H.C."/>
            <person name="Ye Q.L."/>
            <person name="Zhang D."/>
            <person name="Wang J.Y."/>
            <person name="Li Y.F."/>
            <person name="Zhong Z.M."/>
            <person name="Liu X."/>
            <person name="Yu X."/>
            <person name="Liu D.K."/>
            <person name="Tu X.D."/>
            <person name="Liu B."/>
            <person name="Hao Y."/>
            <person name="Liao X.Y."/>
            <person name="Jiang Y.T."/>
            <person name="Sun W.H."/>
            <person name="Chen J."/>
            <person name="Chen Y.Q."/>
            <person name="Ai Y."/>
            <person name="Zhai J.W."/>
            <person name="Wu S.S."/>
            <person name="Zhou Z."/>
            <person name="Hsiao Y.Y."/>
            <person name="Wu W.L."/>
            <person name="Chen Y.Y."/>
            <person name="Lin Y.F."/>
            <person name="Hsu J.L."/>
            <person name="Li C.Y."/>
            <person name="Wang Z.W."/>
            <person name="Zhao X."/>
            <person name="Zhong W.Y."/>
            <person name="Ma X.K."/>
            <person name="Ma L."/>
            <person name="Huang J."/>
            <person name="Chen G.Z."/>
            <person name="Huang M.Z."/>
            <person name="Huang L."/>
            <person name="Peng D.H."/>
            <person name="Luo Y.B."/>
            <person name="Zou S.Q."/>
            <person name="Chen S.P."/>
            <person name="Lan S."/>
            <person name="Tsai W.C."/>
            <person name="Van de Peer Y."/>
            <person name="Liu Z.J."/>
        </authorList>
    </citation>
    <scope>NUCLEOTIDE SEQUENCE [LARGE SCALE GENOMIC DNA]</scope>
    <source>
        <strain evidence="7">Lor288</strain>
    </source>
</reference>
<dbReference type="SUPFAM" id="SSF52540">
    <property type="entry name" value="P-loop containing nucleoside triphosphate hydrolases"/>
    <property type="match status" value="1"/>
</dbReference>
<dbReference type="InterPro" id="IPR027417">
    <property type="entry name" value="P-loop_NTPase"/>
</dbReference>
<keyword evidence="3" id="KW-0067">ATP-binding</keyword>
<dbReference type="EMBL" id="JBBWWR010000011">
    <property type="protein sequence ID" value="KAK8959810.1"/>
    <property type="molecule type" value="Genomic_DNA"/>
</dbReference>
<dbReference type="Pfam" id="PF00225">
    <property type="entry name" value="Kinesin"/>
    <property type="match status" value="1"/>
</dbReference>
<evidence type="ECO:0000256" key="3">
    <source>
        <dbReference type="PROSITE-ProRule" id="PRU00283"/>
    </source>
</evidence>
<dbReference type="Gene3D" id="3.40.850.10">
    <property type="entry name" value="Kinesin motor domain"/>
    <property type="match status" value="1"/>
</dbReference>
<dbReference type="Proteomes" id="UP001412067">
    <property type="component" value="Unassembled WGS sequence"/>
</dbReference>
<keyword evidence="2 3" id="KW-0505">Motor protein</keyword>
<comment type="caution">
    <text evidence="7">The sequence shown here is derived from an EMBL/GenBank/DDBJ whole genome shotgun (WGS) entry which is preliminary data.</text>
</comment>
<keyword evidence="3" id="KW-0547">Nucleotide-binding</keyword>
<feature type="domain" description="Kinesin motor" evidence="6">
    <location>
        <begin position="203"/>
        <end position="527"/>
    </location>
</feature>
<dbReference type="PANTHER" id="PTHR47972">
    <property type="entry name" value="KINESIN-LIKE PROTEIN KLP-3"/>
    <property type="match status" value="1"/>
</dbReference>
<dbReference type="PANTHER" id="PTHR47972:SF2">
    <property type="entry name" value="KINESIN-LIKE PROTEIN KIN-14S"/>
    <property type="match status" value="1"/>
</dbReference>
<feature type="compositionally biased region" description="Basic and acidic residues" evidence="5">
    <location>
        <begin position="1"/>
        <end position="15"/>
    </location>
</feature>
<evidence type="ECO:0000256" key="1">
    <source>
        <dbReference type="ARBA" id="ARBA00022701"/>
    </source>
</evidence>
<evidence type="ECO:0000256" key="2">
    <source>
        <dbReference type="ARBA" id="ARBA00023175"/>
    </source>
</evidence>
<evidence type="ECO:0000259" key="6">
    <source>
        <dbReference type="PROSITE" id="PS50067"/>
    </source>
</evidence>
<dbReference type="PROSITE" id="PS50067">
    <property type="entry name" value="KINESIN_MOTOR_2"/>
    <property type="match status" value="1"/>
</dbReference>
<name>A0ABR2M837_9ASPA</name>
<comment type="similarity">
    <text evidence="3">Belongs to the TRAFAC class myosin-kinesin ATPase superfamily. Kinesin family.</text>
</comment>
<dbReference type="InterPro" id="IPR036961">
    <property type="entry name" value="Kinesin_motor_dom_sf"/>
</dbReference>
<evidence type="ECO:0000313" key="7">
    <source>
        <dbReference type="EMBL" id="KAK8959810.1"/>
    </source>
</evidence>
<protein>
    <submittedName>
        <fullName evidence="7">Kinesin-4</fullName>
    </submittedName>
</protein>
<dbReference type="InterPro" id="IPR001752">
    <property type="entry name" value="Kinesin_motor_dom"/>
</dbReference>
<evidence type="ECO:0000256" key="4">
    <source>
        <dbReference type="SAM" id="Coils"/>
    </source>
</evidence>
<sequence>MDQSIRGDRALETPMDRGSPTSDRATTNSPHFDSPVRSPFKELQIPVPGLGYLSVNSNDERIQDNDPGQNLISPEEICENYTLDQGQNHISPEEICENYTLDQLFKDDCFIPSPALKSASKLSFFGPDLASAVQKIGIKYNSLLEKHQVKKSEAEILLQKCETLGIKCLQECEPKYEKLKGLLAVEIAERKRLYNELIELRGNIRVFCRCRPLSTDEISKGSNSVIEFDSSKDTELQITCADSSRKLFKFDHIFNPKDEQETVFSETSPVVKSVMDGFNVCIFAYGQTGTGKTFTMEGTPECRGVNYRALEELFRITNQRIAFMRYEFSFSMLEVYNEKIRDLLADTSDICGRKLDIKQTAEGTQEIPGLAEVQFCSIDEVWELLKSGGRHRSVGSTNANELSSRSHSLVRVTVKGENLLNGERRKSFLWLVDLAGSERVGKIEAEGERLKESQFINKSLSSLGDVISALASKNSHIPYRNSKLTHLLQSSLGGDCKTLMFAQISPSLTDLGETLCTLNFASRVRGVEHGPAKKQSDPIDSFKLKQMSEKLRIEEKEVSKLNQSLQLMHMRCASRENSYRTLQEKIREFEQTCKKYQQKVKDLENQLQLAAPKETFRSLRPPLAPAKERPPLAGLTNRLPHFPPRHTTAKTNHQNKENFSHHTIKDAPGFPRKPLGRARRISLSPVICNISQTRRRATLATEIETLPQFQQKQQHFSHVAGKLSQARRSMATAACPPLQETPKVQGELTNRFNFSSPSQPAMWRTTRLSGLPSPSQGSQILSGGRRSSAQSQNKLCYSIQKNVTVVGSTRHLETRFNEEALRAKEIVGRYGFAQRVLNRNRRKTLV</sequence>
<dbReference type="InterPro" id="IPR027640">
    <property type="entry name" value="Kinesin-like_fam"/>
</dbReference>
<gene>
    <name evidence="7" type="primary">ATK4</name>
    <name evidence="7" type="ORF">KSP40_PGU021241</name>
</gene>
<keyword evidence="8" id="KW-1185">Reference proteome</keyword>
<evidence type="ECO:0000313" key="8">
    <source>
        <dbReference type="Proteomes" id="UP001412067"/>
    </source>
</evidence>
<keyword evidence="1" id="KW-0493">Microtubule</keyword>
<feature type="region of interest" description="Disordered" evidence="5">
    <location>
        <begin position="1"/>
        <end position="40"/>
    </location>
</feature>
<dbReference type="PRINTS" id="PR00380">
    <property type="entry name" value="KINESINHEAVY"/>
</dbReference>
<dbReference type="SMART" id="SM00129">
    <property type="entry name" value="KISc"/>
    <property type="match status" value="1"/>
</dbReference>